<evidence type="ECO:0000256" key="1">
    <source>
        <dbReference type="SAM" id="MobiDB-lite"/>
    </source>
</evidence>
<sequence>MAEPPSPPPSMASPDHDYDATGATNNGVLRPPPLRSLRENDSDSRSDLSFTLCITEKLNETNFHLWRQQVEPY</sequence>
<name>A0A392SVN9_9FABA</name>
<evidence type="ECO:0000313" key="3">
    <source>
        <dbReference type="Proteomes" id="UP000265520"/>
    </source>
</evidence>
<evidence type="ECO:0000313" key="2">
    <source>
        <dbReference type="EMBL" id="MCI52125.1"/>
    </source>
</evidence>
<feature type="non-terminal residue" evidence="2">
    <location>
        <position position="73"/>
    </location>
</feature>
<evidence type="ECO:0008006" key="4">
    <source>
        <dbReference type="Google" id="ProtNLM"/>
    </source>
</evidence>
<comment type="caution">
    <text evidence="2">The sequence shown here is derived from an EMBL/GenBank/DDBJ whole genome shotgun (WGS) entry which is preliminary data.</text>
</comment>
<organism evidence="2 3">
    <name type="scientific">Trifolium medium</name>
    <dbReference type="NCBI Taxonomy" id="97028"/>
    <lineage>
        <taxon>Eukaryota</taxon>
        <taxon>Viridiplantae</taxon>
        <taxon>Streptophyta</taxon>
        <taxon>Embryophyta</taxon>
        <taxon>Tracheophyta</taxon>
        <taxon>Spermatophyta</taxon>
        <taxon>Magnoliopsida</taxon>
        <taxon>eudicotyledons</taxon>
        <taxon>Gunneridae</taxon>
        <taxon>Pentapetalae</taxon>
        <taxon>rosids</taxon>
        <taxon>fabids</taxon>
        <taxon>Fabales</taxon>
        <taxon>Fabaceae</taxon>
        <taxon>Papilionoideae</taxon>
        <taxon>50 kb inversion clade</taxon>
        <taxon>NPAAA clade</taxon>
        <taxon>Hologalegina</taxon>
        <taxon>IRL clade</taxon>
        <taxon>Trifolieae</taxon>
        <taxon>Trifolium</taxon>
    </lineage>
</organism>
<dbReference type="EMBL" id="LXQA010442560">
    <property type="protein sequence ID" value="MCI52125.1"/>
    <property type="molecule type" value="Genomic_DNA"/>
</dbReference>
<feature type="region of interest" description="Disordered" evidence="1">
    <location>
        <begin position="1"/>
        <end position="46"/>
    </location>
</feature>
<feature type="compositionally biased region" description="Basic and acidic residues" evidence="1">
    <location>
        <begin position="36"/>
        <end position="46"/>
    </location>
</feature>
<protein>
    <recommendedName>
        <fullName evidence="4">Retrovirus-related pol polyprotein from transposon TNT 1-94</fullName>
    </recommendedName>
</protein>
<dbReference type="AlphaFoldDB" id="A0A392SVN9"/>
<feature type="compositionally biased region" description="Pro residues" evidence="1">
    <location>
        <begin position="1"/>
        <end position="11"/>
    </location>
</feature>
<accession>A0A392SVN9</accession>
<keyword evidence="3" id="KW-1185">Reference proteome</keyword>
<dbReference type="Proteomes" id="UP000265520">
    <property type="component" value="Unassembled WGS sequence"/>
</dbReference>
<proteinExistence type="predicted"/>
<reference evidence="2 3" key="1">
    <citation type="journal article" date="2018" name="Front. Plant Sci.">
        <title>Red Clover (Trifolium pratense) and Zigzag Clover (T. medium) - A Picture of Genomic Similarities and Differences.</title>
        <authorList>
            <person name="Dluhosova J."/>
            <person name="Istvanek J."/>
            <person name="Nedelnik J."/>
            <person name="Repkova J."/>
        </authorList>
    </citation>
    <scope>NUCLEOTIDE SEQUENCE [LARGE SCALE GENOMIC DNA]</scope>
    <source>
        <strain evidence="3">cv. 10/8</strain>
        <tissue evidence="2">Leaf</tissue>
    </source>
</reference>